<keyword evidence="5" id="KW-0805">Transcription regulation</keyword>
<evidence type="ECO:0000256" key="5">
    <source>
        <dbReference type="ARBA" id="ARBA00023015"/>
    </source>
</evidence>
<comment type="subcellular location">
    <subcellularLocation>
        <location evidence="1">Nucleus</location>
    </subcellularLocation>
</comment>
<protein>
    <submittedName>
        <fullName evidence="11">26874_t:CDS:1</fullName>
    </submittedName>
</protein>
<feature type="region of interest" description="Disordered" evidence="9">
    <location>
        <begin position="1"/>
        <end position="50"/>
    </location>
</feature>
<evidence type="ECO:0000256" key="9">
    <source>
        <dbReference type="SAM" id="MobiDB-lite"/>
    </source>
</evidence>
<feature type="domain" description="BED-type" evidence="10">
    <location>
        <begin position="44"/>
        <end position="113"/>
    </location>
</feature>
<evidence type="ECO:0000256" key="2">
    <source>
        <dbReference type="ARBA" id="ARBA00022723"/>
    </source>
</evidence>
<dbReference type="SMART" id="SM00614">
    <property type="entry name" value="ZnF_BED"/>
    <property type="match status" value="1"/>
</dbReference>
<keyword evidence="4" id="KW-0862">Zinc</keyword>
<name>A0ABN7X085_GIGMA</name>
<evidence type="ECO:0000256" key="8">
    <source>
        <dbReference type="PROSITE-ProRule" id="PRU00027"/>
    </source>
</evidence>
<sequence length="151" mass="17332">MSTDRYRDIDEDLSDIENNGDSISLNQSEQELQNTSHESGSSGNRDSPVWPYFEKEAEGKLGIPICKICKKEFSKSTATSSLARHLNIHNIVALKQGKKLLNPNPHPKIDQQERTNLVVRWIVCDLQPFSVVEGEEWRDMISKFDPRYQFP</sequence>
<proteinExistence type="predicted"/>
<dbReference type="Pfam" id="PF02892">
    <property type="entry name" value="zf-BED"/>
    <property type="match status" value="1"/>
</dbReference>
<dbReference type="PROSITE" id="PS50808">
    <property type="entry name" value="ZF_BED"/>
    <property type="match status" value="1"/>
</dbReference>
<feature type="compositionally biased region" description="Polar residues" evidence="9">
    <location>
        <begin position="16"/>
        <end position="45"/>
    </location>
</feature>
<keyword evidence="12" id="KW-1185">Reference proteome</keyword>
<feature type="non-terminal residue" evidence="11">
    <location>
        <position position="151"/>
    </location>
</feature>
<keyword evidence="3 8" id="KW-0863">Zinc-finger</keyword>
<evidence type="ECO:0000256" key="1">
    <source>
        <dbReference type="ARBA" id="ARBA00004123"/>
    </source>
</evidence>
<dbReference type="InterPro" id="IPR003656">
    <property type="entry name" value="Znf_BED"/>
</dbReference>
<dbReference type="PANTHER" id="PTHR46481">
    <property type="entry name" value="ZINC FINGER BED DOMAIN-CONTAINING PROTEIN 4"/>
    <property type="match status" value="1"/>
</dbReference>
<dbReference type="InterPro" id="IPR036236">
    <property type="entry name" value="Znf_C2H2_sf"/>
</dbReference>
<evidence type="ECO:0000313" key="12">
    <source>
        <dbReference type="Proteomes" id="UP000789901"/>
    </source>
</evidence>
<reference evidence="11 12" key="1">
    <citation type="submission" date="2021-06" db="EMBL/GenBank/DDBJ databases">
        <authorList>
            <person name="Kallberg Y."/>
            <person name="Tangrot J."/>
            <person name="Rosling A."/>
        </authorList>
    </citation>
    <scope>NUCLEOTIDE SEQUENCE [LARGE SCALE GENOMIC DNA]</scope>
    <source>
        <strain evidence="11 12">120-4 pot B 10/14</strain>
    </source>
</reference>
<accession>A0ABN7X085</accession>
<evidence type="ECO:0000259" key="10">
    <source>
        <dbReference type="PROSITE" id="PS50808"/>
    </source>
</evidence>
<dbReference type="SUPFAM" id="SSF57667">
    <property type="entry name" value="beta-beta-alpha zinc fingers"/>
    <property type="match status" value="1"/>
</dbReference>
<dbReference type="PANTHER" id="PTHR46481:SF10">
    <property type="entry name" value="ZINC FINGER BED DOMAIN-CONTAINING PROTEIN 39"/>
    <property type="match status" value="1"/>
</dbReference>
<dbReference type="EMBL" id="CAJVQB010075593">
    <property type="protein sequence ID" value="CAG8844347.1"/>
    <property type="molecule type" value="Genomic_DNA"/>
</dbReference>
<dbReference type="SUPFAM" id="SSF140996">
    <property type="entry name" value="Hermes dimerisation domain"/>
    <property type="match status" value="1"/>
</dbReference>
<evidence type="ECO:0000256" key="6">
    <source>
        <dbReference type="ARBA" id="ARBA00023163"/>
    </source>
</evidence>
<evidence type="ECO:0000256" key="7">
    <source>
        <dbReference type="ARBA" id="ARBA00023242"/>
    </source>
</evidence>
<comment type="caution">
    <text evidence="11">The sequence shown here is derived from an EMBL/GenBank/DDBJ whole genome shotgun (WGS) entry which is preliminary data.</text>
</comment>
<dbReference type="InterPro" id="IPR052035">
    <property type="entry name" value="ZnF_BED_domain_contain"/>
</dbReference>
<keyword evidence="6" id="KW-0804">Transcription</keyword>
<keyword evidence="2" id="KW-0479">Metal-binding</keyword>
<organism evidence="11 12">
    <name type="scientific">Gigaspora margarita</name>
    <dbReference type="NCBI Taxonomy" id="4874"/>
    <lineage>
        <taxon>Eukaryota</taxon>
        <taxon>Fungi</taxon>
        <taxon>Fungi incertae sedis</taxon>
        <taxon>Mucoromycota</taxon>
        <taxon>Glomeromycotina</taxon>
        <taxon>Glomeromycetes</taxon>
        <taxon>Diversisporales</taxon>
        <taxon>Gigasporaceae</taxon>
        <taxon>Gigaspora</taxon>
    </lineage>
</organism>
<dbReference type="Proteomes" id="UP000789901">
    <property type="component" value="Unassembled WGS sequence"/>
</dbReference>
<keyword evidence="7" id="KW-0539">Nucleus</keyword>
<evidence type="ECO:0000256" key="3">
    <source>
        <dbReference type="ARBA" id="ARBA00022771"/>
    </source>
</evidence>
<evidence type="ECO:0000256" key="4">
    <source>
        <dbReference type="ARBA" id="ARBA00022833"/>
    </source>
</evidence>
<evidence type="ECO:0000313" key="11">
    <source>
        <dbReference type="EMBL" id="CAG8844347.1"/>
    </source>
</evidence>
<gene>
    <name evidence="11" type="ORF">GMARGA_LOCUS37051</name>
</gene>